<dbReference type="InterPro" id="IPR018060">
    <property type="entry name" value="HTH_AraC"/>
</dbReference>
<dbReference type="InterPro" id="IPR018062">
    <property type="entry name" value="HTH_AraC-typ_CS"/>
</dbReference>
<proteinExistence type="predicted"/>
<dbReference type="RefSeq" id="WP_204630591.1">
    <property type="nucleotide sequence ID" value="NZ_BSOC01000007.1"/>
</dbReference>
<dbReference type="InterPro" id="IPR009057">
    <property type="entry name" value="Homeodomain-like_sf"/>
</dbReference>
<dbReference type="SMART" id="SM00342">
    <property type="entry name" value="HTH_ARAC"/>
    <property type="match status" value="1"/>
</dbReference>
<evidence type="ECO:0000259" key="4">
    <source>
        <dbReference type="PROSITE" id="PS01124"/>
    </source>
</evidence>
<dbReference type="EMBL" id="JADIKF010000036">
    <property type="protein sequence ID" value="MBM7128971.1"/>
    <property type="molecule type" value="Genomic_DNA"/>
</dbReference>
<dbReference type="Gene3D" id="1.10.10.60">
    <property type="entry name" value="Homeodomain-like"/>
    <property type="match status" value="2"/>
</dbReference>
<dbReference type="PROSITE" id="PS00041">
    <property type="entry name" value="HTH_ARAC_FAMILY_1"/>
    <property type="match status" value="1"/>
</dbReference>
<sequence>MDDNSDFYASALNEDVIASLHGVIQDASRQTGGQEDLIRHLKLACAAFEAERIKRHVLTFCETRGALNSRQLSMAKRVLAQMAFASNVSTRAAQALSMSAGHFSRLFKASTGLSVHQWVTDLRMDRAKALLLETCDPIPKIAACCGYTEQCHFTRTFTREIGISPGVWRRMFTALSCG</sequence>
<dbReference type="Proteomes" id="UP001430193">
    <property type="component" value="Unassembled WGS sequence"/>
</dbReference>
<keyword evidence="2" id="KW-0238">DNA-binding</keyword>
<evidence type="ECO:0000256" key="3">
    <source>
        <dbReference type="ARBA" id="ARBA00023163"/>
    </source>
</evidence>
<keyword evidence="1" id="KW-0805">Transcription regulation</keyword>
<reference evidence="5" key="1">
    <citation type="submission" date="2020-10" db="EMBL/GenBank/DDBJ databases">
        <title>Phylogeny of dyella-like bacteria.</title>
        <authorList>
            <person name="Fu J."/>
        </authorList>
    </citation>
    <scope>NUCLEOTIDE SEQUENCE</scope>
    <source>
        <strain evidence="5">DHON07</strain>
    </source>
</reference>
<gene>
    <name evidence="5" type="ORF">ISS99_05495</name>
</gene>
<dbReference type="InterPro" id="IPR050204">
    <property type="entry name" value="AraC_XylS_family_regulators"/>
</dbReference>
<organism evidence="5 6">
    <name type="scientific">Dyella mobilis</name>
    <dbReference type="NCBI Taxonomy" id="1849582"/>
    <lineage>
        <taxon>Bacteria</taxon>
        <taxon>Pseudomonadati</taxon>
        <taxon>Pseudomonadota</taxon>
        <taxon>Gammaproteobacteria</taxon>
        <taxon>Lysobacterales</taxon>
        <taxon>Rhodanobacteraceae</taxon>
        <taxon>Dyella</taxon>
    </lineage>
</organism>
<dbReference type="PROSITE" id="PS01124">
    <property type="entry name" value="HTH_ARAC_FAMILY_2"/>
    <property type="match status" value="1"/>
</dbReference>
<accession>A0ABS2KCR1</accession>
<name>A0ABS2KCR1_9GAMM</name>
<protein>
    <submittedName>
        <fullName evidence="5">Helix-turn-helix transcriptional regulator</fullName>
    </submittedName>
</protein>
<evidence type="ECO:0000256" key="2">
    <source>
        <dbReference type="ARBA" id="ARBA00023125"/>
    </source>
</evidence>
<dbReference type="SUPFAM" id="SSF46689">
    <property type="entry name" value="Homeodomain-like"/>
    <property type="match status" value="2"/>
</dbReference>
<comment type="caution">
    <text evidence="5">The sequence shown here is derived from an EMBL/GenBank/DDBJ whole genome shotgun (WGS) entry which is preliminary data.</text>
</comment>
<feature type="domain" description="HTH araC/xylS-type" evidence="4">
    <location>
        <begin position="93"/>
        <end position="171"/>
    </location>
</feature>
<dbReference type="Pfam" id="PF12833">
    <property type="entry name" value="HTH_18"/>
    <property type="match status" value="1"/>
</dbReference>
<evidence type="ECO:0000313" key="5">
    <source>
        <dbReference type="EMBL" id="MBM7128971.1"/>
    </source>
</evidence>
<evidence type="ECO:0000313" key="6">
    <source>
        <dbReference type="Proteomes" id="UP001430193"/>
    </source>
</evidence>
<keyword evidence="6" id="KW-1185">Reference proteome</keyword>
<evidence type="ECO:0000256" key="1">
    <source>
        <dbReference type="ARBA" id="ARBA00023015"/>
    </source>
</evidence>
<keyword evidence="3" id="KW-0804">Transcription</keyword>
<dbReference type="PANTHER" id="PTHR46796">
    <property type="entry name" value="HTH-TYPE TRANSCRIPTIONAL ACTIVATOR RHAS-RELATED"/>
    <property type="match status" value="1"/>
</dbReference>